<dbReference type="Gene3D" id="3.90.550.10">
    <property type="entry name" value="Spore Coat Polysaccharide Biosynthesis Protein SpsA, Chain A"/>
    <property type="match status" value="1"/>
</dbReference>
<evidence type="ECO:0000256" key="3">
    <source>
        <dbReference type="ARBA" id="ARBA00022679"/>
    </source>
</evidence>
<dbReference type="GO" id="GO:0016757">
    <property type="term" value="F:glycosyltransferase activity"/>
    <property type="evidence" value="ECO:0007669"/>
    <property type="project" value="UniProtKB-KW"/>
</dbReference>
<comment type="similarity">
    <text evidence="1">Belongs to the glycosyltransferase 2 family.</text>
</comment>
<keyword evidence="3 5" id="KW-0808">Transferase</keyword>
<name>A0ABV2H175_9HYPH</name>
<evidence type="ECO:0000256" key="2">
    <source>
        <dbReference type="ARBA" id="ARBA00022676"/>
    </source>
</evidence>
<dbReference type="RefSeq" id="WP_247242175.1">
    <property type="nucleotide sequence ID" value="NZ_JALJRA010000001.1"/>
</dbReference>
<dbReference type="Pfam" id="PF00535">
    <property type="entry name" value="Glycos_transf_2"/>
    <property type="match status" value="1"/>
</dbReference>
<gene>
    <name evidence="5" type="ORF">ABID21_000239</name>
</gene>
<comment type="caution">
    <text evidence="5">The sequence shown here is derived from an EMBL/GenBank/DDBJ whole genome shotgun (WGS) entry which is preliminary data.</text>
</comment>
<accession>A0ABV2H175</accession>
<sequence>MTKPFPDAICVIIAARNAAAILPAAIRSALSQPGVTEVVLVDDASTDDTAAVAESAGDGSGRLRVISLKTNRGPAAARNVAIENSAAPLIAILDADDFFFPGRFEAMLQHRDWDLIADNIAFTRTSHPQHQPQDFQARARSLSTIEFIEGNISQPGLRRGEIGFLKPVMRRSFLDEHGLRYNENLRLGEDYDLYLRALVKGARYTVIEHVGYGAVVRPDSLSGQHRTEDLRRLCEADAAVRKTPGLPEDVAAAIRRHESHIRDRYRLRAFLDSKKRGGMAEALRFALRDPAAMPAIASGIYSDKTQRLRPAQADVAPETGFRYLLPGVPLAHK</sequence>
<dbReference type="InterPro" id="IPR029044">
    <property type="entry name" value="Nucleotide-diphossugar_trans"/>
</dbReference>
<proteinExistence type="inferred from homology"/>
<dbReference type="CDD" id="cd00761">
    <property type="entry name" value="Glyco_tranf_GTA_type"/>
    <property type="match status" value="1"/>
</dbReference>
<organism evidence="5 6">
    <name type="scientific">Pseudorhizobium tarimense</name>
    <dbReference type="NCBI Taxonomy" id="1079109"/>
    <lineage>
        <taxon>Bacteria</taxon>
        <taxon>Pseudomonadati</taxon>
        <taxon>Pseudomonadota</taxon>
        <taxon>Alphaproteobacteria</taxon>
        <taxon>Hyphomicrobiales</taxon>
        <taxon>Rhizobiaceae</taxon>
        <taxon>Rhizobium/Agrobacterium group</taxon>
        <taxon>Pseudorhizobium</taxon>
    </lineage>
</organism>
<protein>
    <submittedName>
        <fullName evidence="5">Succinoglycan biosynthesis protein ExoU</fullName>
        <ecNumber evidence="5">2.4.-.-</ecNumber>
    </submittedName>
</protein>
<dbReference type="InterPro" id="IPR001173">
    <property type="entry name" value="Glyco_trans_2-like"/>
</dbReference>
<reference evidence="5 6" key="1">
    <citation type="submission" date="2024-06" db="EMBL/GenBank/DDBJ databases">
        <title>Genomic Encyclopedia of Type Strains, Phase IV (KMG-IV): sequencing the most valuable type-strain genomes for metagenomic binning, comparative biology and taxonomic classification.</title>
        <authorList>
            <person name="Goeker M."/>
        </authorList>
    </citation>
    <scope>NUCLEOTIDE SEQUENCE [LARGE SCALE GENOMIC DNA]</scope>
    <source>
        <strain evidence="5 6">DSM 105042</strain>
    </source>
</reference>
<dbReference type="EMBL" id="JBEPLJ010000001">
    <property type="protein sequence ID" value="MET3584147.1"/>
    <property type="molecule type" value="Genomic_DNA"/>
</dbReference>
<dbReference type="InterPro" id="IPR050834">
    <property type="entry name" value="Glycosyltransf_2"/>
</dbReference>
<feature type="domain" description="Glycosyltransferase 2-like" evidence="4">
    <location>
        <begin position="10"/>
        <end position="173"/>
    </location>
</feature>
<dbReference type="PANTHER" id="PTHR43685:SF5">
    <property type="entry name" value="GLYCOSYLTRANSFERASE EPSE-RELATED"/>
    <property type="match status" value="1"/>
</dbReference>
<dbReference type="SUPFAM" id="SSF53448">
    <property type="entry name" value="Nucleotide-diphospho-sugar transferases"/>
    <property type="match status" value="1"/>
</dbReference>
<keyword evidence="6" id="KW-1185">Reference proteome</keyword>
<evidence type="ECO:0000256" key="1">
    <source>
        <dbReference type="ARBA" id="ARBA00006739"/>
    </source>
</evidence>
<evidence type="ECO:0000313" key="5">
    <source>
        <dbReference type="EMBL" id="MET3584147.1"/>
    </source>
</evidence>
<dbReference type="Proteomes" id="UP001549031">
    <property type="component" value="Unassembled WGS sequence"/>
</dbReference>
<dbReference type="EC" id="2.4.-.-" evidence="5"/>
<dbReference type="PANTHER" id="PTHR43685">
    <property type="entry name" value="GLYCOSYLTRANSFERASE"/>
    <property type="match status" value="1"/>
</dbReference>
<keyword evidence="2 5" id="KW-0328">Glycosyltransferase</keyword>
<evidence type="ECO:0000313" key="6">
    <source>
        <dbReference type="Proteomes" id="UP001549031"/>
    </source>
</evidence>
<evidence type="ECO:0000259" key="4">
    <source>
        <dbReference type="Pfam" id="PF00535"/>
    </source>
</evidence>